<dbReference type="InterPro" id="IPR012338">
    <property type="entry name" value="Beta-lactam/transpept-like"/>
</dbReference>
<organism evidence="1 2">
    <name type="scientific">Photobacterium aphoticum</name>
    <dbReference type="NCBI Taxonomy" id="754436"/>
    <lineage>
        <taxon>Bacteria</taxon>
        <taxon>Pseudomonadati</taxon>
        <taxon>Pseudomonadota</taxon>
        <taxon>Gammaproteobacteria</taxon>
        <taxon>Vibrionales</taxon>
        <taxon>Vibrionaceae</taxon>
        <taxon>Photobacterium</taxon>
    </lineage>
</organism>
<proteinExistence type="predicted"/>
<dbReference type="Proteomes" id="UP000029227">
    <property type="component" value="Unassembled WGS sequence"/>
</dbReference>
<dbReference type="Gene3D" id="3.40.710.10">
    <property type="entry name" value="DD-peptidase/beta-lactamase superfamily"/>
    <property type="match status" value="1"/>
</dbReference>
<reference evidence="1 2" key="1">
    <citation type="journal article" date="2014" name="Genome Announc.">
        <title>Draft Genome Sequences of Two Vibrionaceae Species, Vibrio ponticus C121 and Photobacterium aphoticum C119, Isolated as Coral Reef Microbiota.</title>
        <authorList>
            <person name="Al-saari N."/>
            <person name="Meirelles P.M."/>
            <person name="Mino S."/>
            <person name="Suda W."/>
            <person name="Oshima K."/>
            <person name="Hattori M."/>
            <person name="Ohkuma M."/>
            <person name="Thompson F.L."/>
            <person name="Gomez-Gil B."/>
            <person name="Sawabe T."/>
            <person name="Sawabe T."/>
        </authorList>
    </citation>
    <scope>NUCLEOTIDE SEQUENCE [LARGE SCALE GENOMIC DNA]</scope>
    <source>
        <strain evidence="1 2">JCM 19237</strain>
    </source>
</reference>
<accession>A0A090QH49</accession>
<protein>
    <submittedName>
        <fullName evidence="1">Uncharacterized protein</fullName>
    </submittedName>
</protein>
<comment type="caution">
    <text evidence="1">The sequence shown here is derived from an EMBL/GenBank/DDBJ whole genome shotgun (WGS) entry which is preliminary data.</text>
</comment>
<dbReference type="AlphaFoldDB" id="A0A090QH49"/>
<dbReference type="EMBL" id="BBMN01000001">
    <property type="protein sequence ID" value="GAL02266.1"/>
    <property type="molecule type" value="Genomic_DNA"/>
</dbReference>
<sequence>MWLSDDPYAYVHSKTMAHPPGEPFVYQGAMSVLLGGAIEQVTQQSLRQYAKRRCLAR</sequence>
<dbReference type="STRING" id="754436.JCM19237_5159"/>
<name>A0A090QH49_9GAMM</name>
<evidence type="ECO:0000313" key="2">
    <source>
        <dbReference type="Proteomes" id="UP000029227"/>
    </source>
</evidence>
<evidence type="ECO:0000313" key="1">
    <source>
        <dbReference type="EMBL" id="GAL02266.1"/>
    </source>
</evidence>
<gene>
    <name evidence="1" type="ORF">JCM19237_5159</name>
</gene>
<dbReference type="SUPFAM" id="SSF56601">
    <property type="entry name" value="beta-lactamase/transpeptidase-like"/>
    <property type="match status" value="1"/>
</dbReference>